<dbReference type="InterPro" id="IPR013538">
    <property type="entry name" value="ASHA1/2-like_C"/>
</dbReference>
<dbReference type="CDD" id="cd07814">
    <property type="entry name" value="SRPBCC_CalC_Aha1-like"/>
    <property type="match status" value="1"/>
</dbReference>
<feature type="domain" description="Activator of Hsp90 ATPase homologue 1/2-like C-terminal" evidence="2">
    <location>
        <begin position="36"/>
        <end position="160"/>
    </location>
</feature>
<evidence type="ECO:0000313" key="4">
    <source>
        <dbReference type="Proteomes" id="UP001161391"/>
    </source>
</evidence>
<reference evidence="3" key="2">
    <citation type="submission" date="2023-01" db="EMBL/GenBank/DDBJ databases">
        <title>Draft genome sequence of Algimonas ampicilliniresistens strain NBRC 108219.</title>
        <authorList>
            <person name="Sun Q."/>
            <person name="Mori K."/>
        </authorList>
    </citation>
    <scope>NUCLEOTIDE SEQUENCE</scope>
    <source>
        <strain evidence="3">NBRC 108219</strain>
    </source>
</reference>
<comment type="similarity">
    <text evidence="1">Belongs to the AHA1 family.</text>
</comment>
<dbReference type="SUPFAM" id="SSF55961">
    <property type="entry name" value="Bet v1-like"/>
    <property type="match status" value="1"/>
</dbReference>
<protein>
    <recommendedName>
        <fullName evidence="2">Activator of Hsp90 ATPase homologue 1/2-like C-terminal domain-containing protein</fullName>
    </recommendedName>
</protein>
<accession>A0ABQ5V7U1</accession>
<comment type="caution">
    <text evidence="3">The sequence shown here is derived from an EMBL/GenBank/DDBJ whole genome shotgun (WGS) entry which is preliminary data.</text>
</comment>
<proteinExistence type="inferred from homology"/>
<keyword evidence="4" id="KW-1185">Reference proteome</keyword>
<sequence length="172" mass="19034">MKLIHAILGLGSVLSTGTTANAQLRPMIYEEITVDANQADVFSDWTTADGIEAFFAPQATIEAKPGGMYELCFSLEAPKGSCGNDDGRILAIQPDEMLSFTWAMPPYMPEIRPHLTTVQILFEPVDADTTRVRLFHTGFGIGEDWDQGRNYFVKTWPAVLELYRDSKAISGL</sequence>
<evidence type="ECO:0000256" key="1">
    <source>
        <dbReference type="ARBA" id="ARBA00006817"/>
    </source>
</evidence>
<name>A0ABQ5V7U1_9PROT</name>
<dbReference type="Gene3D" id="3.30.530.20">
    <property type="match status" value="1"/>
</dbReference>
<evidence type="ECO:0000259" key="2">
    <source>
        <dbReference type="Pfam" id="PF08327"/>
    </source>
</evidence>
<dbReference type="RefSeq" id="WP_284389187.1">
    <property type="nucleotide sequence ID" value="NZ_BSNK01000001.1"/>
</dbReference>
<dbReference type="Proteomes" id="UP001161391">
    <property type="component" value="Unassembled WGS sequence"/>
</dbReference>
<gene>
    <name evidence="3" type="ORF">GCM10007853_14800</name>
</gene>
<dbReference type="InterPro" id="IPR023393">
    <property type="entry name" value="START-like_dom_sf"/>
</dbReference>
<reference evidence="3" key="1">
    <citation type="journal article" date="2014" name="Int. J. Syst. Evol. Microbiol.">
        <title>Complete genome of a new Firmicutes species belonging to the dominant human colonic microbiota ('Ruminococcus bicirculans') reveals two chromosomes and a selective capacity to utilize plant glucans.</title>
        <authorList>
            <consortium name="NISC Comparative Sequencing Program"/>
            <person name="Wegmann U."/>
            <person name="Louis P."/>
            <person name="Goesmann A."/>
            <person name="Henrissat B."/>
            <person name="Duncan S.H."/>
            <person name="Flint H.J."/>
        </authorList>
    </citation>
    <scope>NUCLEOTIDE SEQUENCE</scope>
    <source>
        <strain evidence="3">NBRC 108219</strain>
    </source>
</reference>
<organism evidence="3 4">
    <name type="scientific">Algimonas ampicilliniresistens</name>
    <dbReference type="NCBI Taxonomy" id="1298735"/>
    <lineage>
        <taxon>Bacteria</taxon>
        <taxon>Pseudomonadati</taxon>
        <taxon>Pseudomonadota</taxon>
        <taxon>Alphaproteobacteria</taxon>
        <taxon>Maricaulales</taxon>
        <taxon>Robiginitomaculaceae</taxon>
        <taxon>Algimonas</taxon>
    </lineage>
</organism>
<dbReference type="Pfam" id="PF08327">
    <property type="entry name" value="AHSA1"/>
    <property type="match status" value="1"/>
</dbReference>
<evidence type="ECO:0000313" key="3">
    <source>
        <dbReference type="EMBL" id="GLQ23606.1"/>
    </source>
</evidence>
<dbReference type="EMBL" id="BSNK01000001">
    <property type="protein sequence ID" value="GLQ23606.1"/>
    <property type="molecule type" value="Genomic_DNA"/>
</dbReference>